<gene>
    <name evidence="2" type="ORF">ACH5RR_001171</name>
</gene>
<dbReference type="PANTHER" id="PTHR31865">
    <property type="entry name" value="OSJNBA0071G03.3 PROTEIN"/>
    <property type="match status" value="1"/>
</dbReference>
<feature type="compositionally biased region" description="Low complexity" evidence="1">
    <location>
        <begin position="142"/>
        <end position="173"/>
    </location>
</feature>
<dbReference type="PANTHER" id="PTHR31865:SF3">
    <property type="entry name" value="PHOSPHODIESTERASE EPSILON-1, PUTATIVE (DUF1685)-RELATED"/>
    <property type="match status" value="1"/>
</dbReference>
<name>A0ABD3B2P7_9GENT</name>
<dbReference type="Pfam" id="PF07939">
    <property type="entry name" value="DUF1685"/>
    <property type="match status" value="1"/>
</dbReference>
<organism evidence="2 3">
    <name type="scientific">Cinchona calisaya</name>
    <dbReference type="NCBI Taxonomy" id="153742"/>
    <lineage>
        <taxon>Eukaryota</taxon>
        <taxon>Viridiplantae</taxon>
        <taxon>Streptophyta</taxon>
        <taxon>Embryophyta</taxon>
        <taxon>Tracheophyta</taxon>
        <taxon>Spermatophyta</taxon>
        <taxon>Magnoliopsida</taxon>
        <taxon>eudicotyledons</taxon>
        <taxon>Gunneridae</taxon>
        <taxon>Pentapetalae</taxon>
        <taxon>asterids</taxon>
        <taxon>lamiids</taxon>
        <taxon>Gentianales</taxon>
        <taxon>Rubiaceae</taxon>
        <taxon>Cinchonoideae</taxon>
        <taxon>Cinchoneae</taxon>
        <taxon>Cinchona</taxon>
    </lineage>
</organism>
<evidence type="ECO:0000256" key="1">
    <source>
        <dbReference type="SAM" id="MobiDB-lite"/>
    </source>
</evidence>
<evidence type="ECO:0000313" key="3">
    <source>
        <dbReference type="Proteomes" id="UP001630127"/>
    </source>
</evidence>
<evidence type="ECO:0000313" key="2">
    <source>
        <dbReference type="EMBL" id="KAL3537805.1"/>
    </source>
</evidence>
<dbReference type="Proteomes" id="UP001630127">
    <property type="component" value="Unassembled WGS sequence"/>
</dbReference>
<proteinExistence type="predicted"/>
<sequence length="210" mass="23313">MGYSKDKPTSPQILLSSSSGESEPEELQLIERAPPFWRNPRGKKLSKQLSMCETPRDIAWERRQRQILHQERKKNGINDTDDLTDEDLNELKGSIELGFGFNEEQGQRLCNTLPALDLYFAVNRQFSISPVLSPNTPNSNGLLGLSTGSSSLSSHGGSSKSLGERSSSFGSLRSDSDSWKILNPGDDPQQVKTKLRHWAQAVACSVMQSY</sequence>
<dbReference type="EMBL" id="JBJUIK010000001">
    <property type="protein sequence ID" value="KAL3537805.1"/>
    <property type="molecule type" value="Genomic_DNA"/>
</dbReference>
<feature type="region of interest" description="Disordered" evidence="1">
    <location>
        <begin position="142"/>
        <end position="186"/>
    </location>
</feature>
<comment type="caution">
    <text evidence="2">The sequence shown here is derived from an EMBL/GenBank/DDBJ whole genome shotgun (WGS) entry which is preliminary data.</text>
</comment>
<accession>A0ABD3B2P7</accession>
<keyword evidence="3" id="KW-1185">Reference proteome</keyword>
<feature type="compositionally biased region" description="Low complexity" evidence="1">
    <location>
        <begin position="10"/>
        <end position="21"/>
    </location>
</feature>
<dbReference type="InterPro" id="IPR012881">
    <property type="entry name" value="DUF1685"/>
</dbReference>
<dbReference type="AlphaFoldDB" id="A0ABD3B2P7"/>
<feature type="region of interest" description="Disordered" evidence="1">
    <location>
        <begin position="1"/>
        <end position="32"/>
    </location>
</feature>
<protein>
    <submittedName>
        <fullName evidence="2">Uncharacterized protein</fullName>
    </submittedName>
</protein>
<reference evidence="2 3" key="1">
    <citation type="submission" date="2024-11" db="EMBL/GenBank/DDBJ databases">
        <title>A near-complete genome assembly of Cinchona calisaya.</title>
        <authorList>
            <person name="Lian D.C."/>
            <person name="Zhao X.W."/>
            <person name="Wei L."/>
        </authorList>
    </citation>
    <scope>NUCLEOTIDE SEQUENCE [LARGE SCALE GENOMIC DNA]</scope>
    <source>
        <tissue evidence="2">Nenye</tissue>
    </source>
</reference>